<accession>A0A1G1VDX6</accession>
<proteinExistence type="predicted"/>
<name>A0A1G1VDX6_9BACT</name>
<reference evidence="2 3" key="1">
    <citation type="journal article" date="2016" name="Nat. Commun.">
        <title>Thousands of microbial genomes shed light on interconnected biogeochemical processes in an aquifer system.</title>
        <authorList>
            <person name="Anantharaman K."/>
            <person name="Brown C.T."/>
            <person name="Hug L.A."/>
            <person name="Sharon I."/>
            <person name="Castelle C.J."/>
            <person name="Probst A.J."/>
            <person name="Thomas B.C."/>
            <person name="Singh A."/>
            <person name="Wilkins M.J."/>
            <person name="Karaoz U."/>
            <person name="Brodie E.L."/>
            <person name="Williams K.H."/>
            <person name="Hubbard S.S."/>
            <person name="Banfield J.F."/>
        </authorList>
    </citation>
    <scope>NUCLEOTIDE SEQUENCE [LARGE SCALE GENOMIC DNA]</scope>
</reference>
<dbReference type="EMBL" id="MHCC01000013">
    <property type="protein sequence ID" value="OGY13569.1"/>
    <property type="molecule type" value="Genomic_DNA"/>
</dbReference>
<feature type="transmembrane region" description="Helical" evidence="1">
    <location>
        <begin position="12"/>
        <end position="33"/>
    </location>
</feature>
<protein>
    <recommendedName>
        <fullName evidence="4">POTRA domain-containing protein</fullName>
    </recommendedName>
</protein>
<keyword evidence="1" id="KW-1133">Transmembrane helix</keyword>
<organism evidence="2 3">
    <name type="scientific">Candidatus Blackburnbacteria bacterium RIFCSPLOWO2_01_FULL_40_20</name>
    <dbReference type="NCBI Taxonomy" id="1797519"/>
    <lineage>
        <taxon>Bacteria</taxon>
        <taxon>Candidatus Blackburniibacteriota</taxon>
    </lineage>
</organism>
<evidence type="ECO:0000313" key="2">
    <source>
        <dbReference type="EMBL" id="OGY13569.1"/>
    </source>
</evidence>
<comment type="caution">
    <text evidence="2">The sequence shown here is derived from an EMBL/GenBank/DDBJ whole genome shotgun (WGS) entry which is preliminary data.</text>
</comment>
<dbReference type="AlphaFoldDB" id="A0A1G1VDX6"/>
<evidence type="ECO:0000313" key="3">
    <source>
        <dbReference type="Proteomes" id="UP000178659"/>
    </source>
</evidence>
<evidence type="ECO:0000256" key="1">
    <source>
        <dbReference type="SAM" id="Phobius"/>
    </source>
</evidence>
<keyword evidence="1" id="KW-0812">Transmembrane</keyword>
<sequence>MRKIARKIRLIISGNFVWIVVCIFLFFVGALLFRSNFLAIESINCKTQYGICTDQETEMFYQFKGKNLFTLNQNLVKSLGERFSSNRRVFIQKVFPNTLVVVLEKKKPIVAVKMDVQPRGVFLVDQDANVIEFASDTALSVIVIKEGSAALVIGKSLGEEFAQAVQIMSLVEKTQGVSQGYYDGNVFSLELADSTKVFFPLDKNPQVLVGALQLILTRSRIDSKLPRIIDLRYSNPVLRF</sequence>
<gene>
    <name evidence="2" type="ORF">A3A77_04240</name>
</gene>
<dbReference type="Proteomes" id="UP000178659">
    <property type="component" value="Unassembled WGS sequence"/>
</dbReference>
<evidence type="ECO:0008006" key="4">
    <source>
        <dbReference type="Google" id="ProtNLM"/>
    </source>
</evidence>
<keyword evidence="1" id="KW-0472">Membrane</keyword>